<comment type="subcellular location">
    <subcellularLocation>
        <location evidence="1">Membrane</location>
        <topology evidence="1">Multi-pass membrane protein</topology>
    </subcellularLocation>
</comment>
<feature type="transmembrane region" description="Helical" evidence="6">
    <location>
        <begin position="150"/>
        <end position="172"/>
    </location>
</feature>
<feature type="transmembrane region" description="Helical" evidence="6">
    <location>
        <begin position="353"/>
        <end position="372"/>
    </location>
</feature>
<evidence type="ECO:0000256" key="1">
    <source>
        <dbReference type="ARBA" id="ARBA00004141"/>
    </source>
</evidence>
<dbReference type="Proteomes" id="UP000288227">
    <property type="component" value="Unassembled WGS sequence"/>
</dbReference>
<comment type="caution">
    <text evidence="7">The sequence shown here is derived from an EMBL/GenBank/DDBJ whole genome shotgun (WGS) entry which is preliminary data.</text>
</comment>
<evidence type="ECO:0000256" key="4">
    <source>
        <dbReference type="ARBA" id="ARBA00022989"/>
    </source>
</evidence>
<dbReference type="GO" id="GO:0015141">
    <property type="term" value="F:succinate transmembrane transporter activity"/>
    <property type="evidence" value="ECO:0007669"/>
    <property type="project" value="UniProtKB-ARBA"/>
</dbReference>
<feature type="transmembrane region" description="Helical" evidence="6">
    <location>
        <begin position="432"/>
        <end position="451"/>
    </location>
</feature>
<dbReference type="InterPro" id="IPR031312">
    <property type="entry name" value="Na/sul_symport_CS"/>
</dbReference>
<organism evidence="7 8">
    <name type="scientific">Chryseotalea sanaruensis</name>
    <dbReference type="NCBI Taxonomy" id="2482724"/>
    <lineage>
        <taxon>Bacteria</taxon>
        <taxon>Pseudomonadati</taxon>
        <taxon>Bacteroidota</taxon>
        <taxon>Cytophagia</taxon>
        <taxon>Cytophagales</taxon>
        <taxon>Chryseotaleaceae</taxon>
        <taxon>Chryseotalea</taxon>
    </lineage>
</organism>
<feature type="transmembrane region" description="Helical" evidence="6">
    <location>
        <begin position="20"/>
        <end position="39"/>
    </location>
</feature>
<name>A0A401U955_9BACT</name>
<dbReference type="PROSITE" id="PS01271">
    <property type="entry name" value="NA_SULFATE"/>
    <property type="match status" value="1"/>
</dbReference>
<proteinExistence type="predicted"/>
<feature type="transmembrane region" description="Helical" evidence="6">
    <location>
        <begin position="472"/>
        <end position="495"/>
    </location>
</feature>
<evidence type="ECO:0000256" key="3">
    <source>
        <dbReference type="ARBA" id="ARBA00022692"/>
    </source>
</evidence>
<keyword evidence="8" id="KW-1185">Reference proteome</keyword>
<keyword evidence="4 6" id="KW-1133">Transmembrane helix</keyword>
<keyword evidence="5 6" id="KW-0472">Membrane</keyword>
<evidence type="ECO:0000256" key="5">
    <source>
        <dbReference type="ARBA" id="ARBA00023136"/>
    </source>
</evidence>
<dbReference type="PANTHER" id="PTHR10283">
    <property type="entry name" value="SOLUTE CARRIER FAMILY 13 MEMBER"/>
    <property type="match status" value="1"/>
</dbReference>
<dbReference type="GO" id="GO:0005886">
    <property type="term" value="C:plasma membrane"/>
    <property type="evidence" value="ECO:0007669"/>
    <property type="project" value="TreeGrafter"/>
</dbReference>
<dbReference type="EMBL" id="BHXQ01000003">
    <property type="protein sequence ID" value="GCC51421.1"/>
    <property type="molecule type" value="Genomic_DNA"/>
</dbReference>
<feature type="transmembrane region" description="Helical" evidence="6">
    <location>
        <begin position="193"/>
        <end position="214"/>
    </location>
</feature>
<protein>
    <submittedName>
        <fullName evidence="7">Anion transporter</fullName>
    </submittedName>
</protein>
<feature type="transmembrane region" description="Helical" evidence="6">
    <location>
        <begin position="92"/>
        <end position="113"/>
    </location>
</feature>
<dbReference type="CDD" id="cd01115">
    <property type="entry name" value="SLC13_permease"/>
    <property type="match status" value="1"/>
</dbReference>
<feature type="transmembrane region" description="Helical" evidence="6">
    <location>
        <begin position="393"/>
        <end position="426"/>
    </location>
</feature>
<dbReference type="Pfam" id="PF00939">
    <property type="entry name" value="Na_sulph_symp"/>
    <property type="match status" value="1"/>
</dbReference>
<evidence type="ECO:0000313" key="7">
    <source>
        <dbReference type="EMBL" id="GCC51421.1"/>
    </source>
</evidence>
<keyword evidence="2" id="KW-0813">Transport</keyword>
<accession>A0A401U955</accession>
<feature type="transmembrane region" description="Helical" evidence="6">
    <location>
        <begin position="234"/>
        <end position="261"/>
    </location>
</feature>
<dbReference type="PANTHER" id="PTHR10283:SF82">
    <property type="entry name" value="SOLUTE CARRIER FAMILY 13 MEMBER 2"/>
    <property type="match status" value="1"/>
</dbReference>
<evidence type="ECO:0000256" key="6">
    <source>
        <dbReference type="SAM" id="Phobius"/>
    </source>
</evidence>
<dbReference type="NCBIfam" id="TIGR00785">
    <property type="entry name" value="dass"/>
    <property type="match status" value="1"/>
</dbReference>
<evidence type="ECO:0000313" key="8">
    <source>
        <dbReference type="Proteomes" id="UP000288227"/>
    </source>
</evidence>
<keyword evidence="3 6" id="KW-0812">Transmembrane</keyword>
<feature type="transmembrane region" description="Helical" evidence="6">
    <location>
        <begin position="51"/>
        <end position="80"/>
    </location>
</feature>
<reference evidence="7 8" key="1">
    <citation type="submission" date="2018-11" db="EMBL/GenBank/DDBJ databases">
        <title>Chryseotalea sanarue gen. nov., sp., nov., a member of the family Cytophagaceae, isolated from a brackish lake in Hamamatsu Japan.</title>
        <authorList>
            <person name="Maejima Y."/>
            <person name="Iino T."/>
            <person name="Muraguchi Y."/>
            <person name="Fukuda K."/>
            <person name="Ohkuma M."/>
            <person name="Moriuchi R."/>
            <person name="Dohra H."/>
            <person name="Kimbara K."/>
            <person name="Shintani M."/>
        </authorList>
    </citation>
    <scope>NUCLEOTIDE SEQUENCE [LARGE SCALE GENOMIC DNA]</scope>
    <source>
        <strain evidence="7 8">Ys</strain>
    </source>
</reference>
<gene>
    <name evidence="7" type="ORF">SanaruYs_16460</name>
</gene>
<dbReference type="InterPro" id="IPR001898">
    <property type="entry name" value="SLC13A/DASS"/>
</dbReference>
<evidence type="ECO:0000256" key="2">
    <source>
        <dbReference type="ARBA" id="ARBA00022448"/>
    </source>
</evidence>
<sequence>MRQWYINTYFVTVMNATTRYKQIGFIAGPLLFLLIFWLLPSQFISPTAPFVIALMAMMICWWISEAAPIAVTALLPLVLFPAFGVMNMTESAIPYANSSIFLFMGGFMIALGLEKHKLHERIALNLIKLTGTSGNGIILGFSLSTGILSMWISNTATAMMMLPIAVSVIELLRKARSAEGEIASDKQERNFALGLLLCIGYMASIGGMATVIGTPPNTVFAGFTKQLYNNDMEFGKWMLIGLPVAILLGTSCYLFIVHLLYPNRLKQVQGSDFLIQQRLSGLGKLSLAEKRVLIVFVLTASGWILQLPINQLLGKEILNDTNVAMCGGLLMFLVPTNFAKHEFLLHWDDTKRLPWSILLLFGGGICLAKGMESTGIITTIGETISSANHISKWALLLGIITLTVVLTELMSNVALVTIFIPVVFAVAEGFDMNPILLGLPVTFAASSGYMFPISTPPNAIVFASGHIKMKDMIKAGLILDLASIIIIFLLCWAFLDKINL</sequence>
<dbReference type="AlphaFoldDB" id="A0A401U955"/>